<organism evidence="1 2">
    <name type="scientific">Neomoorella thermoacetica</name>
    <name type="common">Clostridium thermoaceticum</name>
    <dbReference type="NCBI Taxonomy" id="1525"/>
    <lineage>
        <taxon>Bacteria</taxon>
        <taxon>Bacillati</taxon>
        <taxon>Bacillota</taxon>
        <taxon>Clostridia</taxon>
        <taxon>Neomoorellales</taxon>
        <taxon>Neomoorellaceae</taxon>
        <taxon>Neomoorella</taxon>
    </lineage>
</organism>
<sequence>MRFILIIPRSVIKKTRRKRIKITARNHGLLPIGGMSLANRRAFLLTSQLTGRKRVLRGQSQPQ</sequence>
<proteinExistence type="predicted"/>
<dbReference type="AlphaFoldDB" id="A0A1J5JDK7"/>
<accession>A0A1J5JDK7</accession>
<comment type="caution">
    <text evidence="1">The sequence shown here is derived from an EMBL/GenBank/DDBJ whole genome shotgun (WGS) entry which is preliminary data.</text>
</comment>
<gene>
    <name evidence="1" type="ORF">MOOR_27870</name>
</gene>
<name>A0A1J5JDK7_NEOTH</name>
<dbReference type="Proteomes" id="UP000182743">
    <property type="component" value="Unassembled WGS sequence"/>
</dbReference>
<evidence type="ECO:0000313" key="2">
    <source>
        <dbReference type="Proteomes" id="UP000182743"/>
    </source>
</evidence>
<protein>
    <submittedName>
        <fullName evidence="1">Uncharacterized protein</fullName>
    </submittedName>
</protein>
<dbReference type="EMBL" id="MIHH01000043">
    <property type="protein sequence ID" value="OIQ07606.1"/>
    <property type="molecule type" value="Genomic_DNA"/>
</dbReference>
<reference evidence="1 2" key="1">
    <citation type="submission" date="2016-08" db="EMBL/GenBank/DDBJ databases">
        <title>Genome-based comparison of Moorella thermoacetic strains.</title>
        <authorList>
            <person name="Poehlein A."/>
            <person name="Bengelsdorf F.R."/>
            <person name="Esser C."/>
            <person name="Duerre P."/>
            <person name="Daniel R."/>
        </authorList>
    </citation>
    <scope>NUCLEOTIDE SEQUENCE [LARGE SCALE GENOMIC DNA]</scope>
    <source>
        <strain evidence="1 2">DSM 11768</strain>
    </source>
</reference>
<evidence type="ECO:0000313" key="1">
    <source>
        <dbReference type="EMBL" id="OIQ07606.1"/>
    </source>
</evidence>